<dbReference type="PATRIC" id="fig|178901.15.peg.1876"/>
<name>A0A149VB20_9PROT</name>
<dbReference type="SUPFAM" id="SSF54427">
    <property type="entry name" value="NTF2-like"/>
    <property type="match status" value="1"/>
</dbReference>
<organism evidence="2 3">
    <name type="scientific">Acetobacter malorum</name>
    <dbReference type="NCBI Taxonomy" id="178901"/>
    <lineage>
        <taxon>Bacteria</taxon>
        <taxon>Pseudomonadati</taxon>
        <taxon>Pseudomonadota</taxon>
        <taxon>Alphaproteobacteria</taxon>
        <taxon>Acetobacterales</taxon>
        <taxon>Acetobacteraceae</taxon>
        <taxon>Acetobacter</taxon>
    </lineage>
</organism>
<reference evidence="2 3" key="1">
    <citation type="submission" date="2015-06" db="EMBL/GenBank/DDBJ databases">
        <title>Improved classification and identification of acetic acid bacteria using matrix-assisted laser desorption/ionization time-of-flight mass spectrometry; Gluconobacter nephelii and Gluconobacter uchimurae are later heterotypic synonyms of Gluconobacter japonicus and Gluconobacter oxydans, respectively.</title>
        <authorList>
            <person name="Li L."/>
            <person name="Cleenwerck I."/>
            <person name="De Vuyst L."/>
            <person name="Vandamme P."/>
        </authorList>
    </citation>
    <scope>NUCLEOTIDE SEQUENCE [LARGE SCALE GENOMIC DNA]</scope>
    <source>
        <strain evidence="2 3">LMG 1604</strain>
    </source>
</reference>
<sequence length="172" mass="18721">MVVKGFSMIGICLSLIVDSSANSAAADVMSNDVVAIQALETRLIKANHEKDVAAVMRLYEPDTNVMIFDVVPPRQFLSKVNWQKNVAGYFASFDGPADLEIADLNITASGNLAYGYMIQHFSGKKKGGGNVDLSARVTDVYRKIGGRWFIVHEHVSVPVDIETGMADLNSKL</sequence>
<evidence type="ECO:0000313" key="3">
    <source>
        <dbReference type="Proteomes" id="UP000075538"/>
    </source>
</evidence>
<dbReference type="Pfam" id="PF13474">
    <property type="entry name" value="SnoaL_3"/>
    <property type="match status" value="1"/>
</dbReference>
<proteinExistence type="predicted"/>
<dbReference type="InterPro" id="IPR032710">
    <property type="entry name" value="NTF2-like_dom_sf"/>
</dbReference>
<evidence type="ECO:0000259" key="1">
    <source>
        <dbReference type="Pfam" id="PF13474"/>
    </source>
</evidence>
<dbReference type="Gene3D" id="3.10.450.50">
    <property type="match status" value="1"/>
</dbReference>
<comment type="caution">
    <text evidence="2">The sequence shown here is derived from an EMBL/GenBank/DDBJ whole genome shotgun (WGS) entry which is preliminary data.</text>
</comment>
<dbReference type="AlphaFoldDB" id="A0A149VB20"/>
<evidence type="ECO:0000313" key="2">
    <source>
        <dbReference type="EMBL" id="KXV77316.1"/>
    </source>
</evidence>
<gene>
    <name evidence="2" type="ORF">AD953_04685</name>
</gene>
<dbReference type="EMBL" id="LHZZ01000443">
    <property type="protein sequence ID" value="KXV77316.1"/>
    <property type="molecule type" value="Genomic_DNA"/>
</dbReference>
<feature type="domain" description="SnoaL-like" evidence="1">
    <location>
        <begin position="36"/>
        <end position="159"/>
    </location>
</feature>
<protein>
    <recommendedName>
        <fullName evidence="1">SnoaL-like domain-containing protein</fullName>
    </recommendedName>
</protein>
<dbReference type="InterPro" id="IPR037401">
    <property type="entry name" value="SnoaL-like"/>
</dbReference>
<dbReference type="Proteomes" id="UP000075538">
    <property type="component" value="Unassembled WGS sequence"/>
</dbReference>
<accession>A0A149VB20</accession>